<dbReference type="RefSeq" id="WP_281469845.1">
    <property type="nucleotide sequence ID" value="NZ_CP124535.1"/>
</dbReference>
<gene>
    <name evidence="11" type="ORF">QF092_07920</name>
</gene>
<protein>
    <recommendedName>
        <fullName evidence="9">TRAP transporter small permease protein</fullName>
    </recommendedName>
</protein>
<evidence type="ECO:0000256" key="9">
    <source>
        <dbReference type="RuleBase" id="RU369079"/>
    </source>
</evidence>
<name>A0ABY8QCP8_9RHOB</name>
<comment type="similarity">
    <text evidence="8 9">Belongs to the TRAP transporter small permease family.</text>
</comment>
<feature type="transmembrane region" description="Helical" evidence="9">
    <location>
        <begin position="91"/>
        <end position="113"/>
    </location>
</feature>
<evidence type="ECO:0000256" key="8">
    <source>
        <dbReference type="ARBA" id="ARBA00038436"/>
    </source>
</evidence>
<feature type="domain" description="Tripartite ATP-independent periplasmic transporters DctQ component" evidence="10">
    <location>
        <begin position="30"/>
        <end position="179"/>
    </location>
</feature>
<evidence type="ECO:0000259" key="10">
    <source>
        <dbReference type="Pfam" id="PF04290"/>
    </source>
</evidence>
<evidence type="ECO:0000256" key="6">
    <source>
        <dbReference type="ARBA" id="ARBA00022989"/>
    </source>
</evidence>
<sequence>MPRFVIGFVRLVDRLNYGVGRFAMYLLFVLMAVLMWSSISKAFFNPSLWTLEMAQFVMVAYYVLGGPYAMQNEAHVRMDLFYAKQSPVRRAWWDGFTVFALIFYLAILIWGAAESFGYSLGIRWTDPDTSALGLSWPQIGRLERSPTAWRPYLWPIKLVMLIGFFLMLLQALSALAKDIATIRGEPIQ</sequence>
<keyword evidence="6 9" id="KW-1133">Transmembrane helix</keyword>
<feature type="transmembrane region" description="Helical" evidence="9">
    <location>
        <begin position="152"/>
        <end position="175"/>
    </location>
</feature>
<keyword evidence="4 9" id="KW-0997">Cell inner membrane</keyword>
<evidence type="ECO:0000313" key="12">
    <source>
        <dbReference type="Proteomes" id="UP001230978"/>
    </source>
</evidence>
<evidence type="ECO:0000256" key="5">
    <source>
        <dbReference type="ARBA" id="ARBA00022692"/>
    </source>
</evidence>
<keyword evidence="7 9" id="KW-0472">Membrane</keyword>
<dbReference type="PANTHER" id="PTHR35011:SF4">
    <property type="entry name" value="SLL1102 PROTEIN"/>
    <property type="match status" value="1"/>
</dbReference>
<feature type="transmembrane region" description="Helical" evidence="9">
    <location>
        <begin position="21"/>
        <end position="39"/>
    </location>
</feature>
<dbReference type="EMBL" id="CP124535">
    <property type="protein sequence ID" value="WGV18042.1"/>
    <property type="molecule type" value="Genomic_DNA"/>
</dbReference>
<dbReference type="Pfam" id="PF04290">
    <property type="entry name" value="DctQ"/>
    <property type="match status" value="1"/>
</dbReference>
<evidence type="ECO:0000256" key="4">
    <source>
        <dbReference type="ARBA" id="ARBA00022519"/>
    </source>
</evidence>
<comment type="subunit">
    <text evidence="9">The complex comprises the extracytoplasmic solute receptor protein and the two transmembrane proteins.</text>
</comment>
<keyword evidence="3" id="KW-1003">Cell membrane</keyword>
<dbReference type="InterPro" id="IPR055348">
    <property type="entry name" value="DctQ"/>
</dbReference>
<feature type="transmembrane region" description="Helical" evidence="9">
    <location>
        <begin position="51"/>
        <end position="70"/>
    </location>
</feature>
<keyword evidence="5 9" id="KW-0812">Transmembrane</keyword>
<keyword evidence="2 9" id="KW-0813">Transport</keyword>
<dbReference type="InterPro" id="IPR007387">
    <property type="entry name" value="TRAP_DctQ"/>
</dbReference>
<organism evidence="11 12">
    <name type="scientific">Fuscovulum ytuae</name>
    <dbReference type="NCBI Taxonomy" id="3042299"/>
    <lineage>
        <taxon>Bacteria</taxon>
        <taxon>Pseudomonadati</taxon>
        <taxon>Pseudomonadota</taxon>
        <taxon>Alphaproteobacteria</taxon>
        <taxon>Rhodobacterales</taxon>
        <taxon>Paracoccaceae</taxon>
        <taxon>Fuscovulum</taxon>
    </lineage>
</organism>
<reference evidence="11 12" key="1">
    <citation type="submission" date="2023-04" db="EMBL/GenBank/DDBJ databases">
        <title>YMD61, complete Genome.</title>
        <authorList>
            <person name="Zhang J."/>
        </authorList>
    </citation>
    <scope>NUCLEOTIDE SEQUENCE [LARGE SCALE GENOMIC DNA]</scope>
    <source>
        <strain evidence="11 12">YMD61</strain>
    </source>
</reference>
<dbReference type="Proteomes" id="UP001230978">
    <property type="component" value="Chromosome"/>
</dbReference>
<evidence type="ECO:0000256" key="1">
    <source>
        <dbReference type="ARBA" id="ARBA00004429"/>
    </source>
</evidence>
<keyword evidence="12" id="KW-1185">Reference proteome</keyword>
<comment type="subcellular location">
    <subcellularLocation>
        <location evidence="1 9">Cell inner membrane</location>
        <topology evidence="1 9">Multi-pass membrane protein</topology>
    </subcellularLocation>
</comment>
<accession>A0ABY8QCP8</accession>
<evidence type="ECO:0000313" key="11">
    <source>
        <dbReference type="EMBL" id="WGV18042.1"/>
    </source>
</evidence>
<evidence type="ECO:0000256" key="7">
    <source>
        <dbReference type="ARBA" id="ARBA00023136"/>
    </source>
</evidence>
<proteinExistence type="inferred from homology"/>
<evidence type="ECO:0000256" key="2">
    <source>
        <dbReference type="ARBA" id="ARBA00022448"/>
    </source>
</evidence>
<evidence type="ECO:0000256" key="3">
    <source>
        <dbReference type="ARBA" id="ARBA00022475"/>
    </source>
</evidence>
<dbReference type="PANTHER" id="PTHR35011">
    <property type="entry name" value="2,3-DIKETO-L-GULONATE TRAP TRANSPORTER SMALL PERMEASE PROTEIN YIAM"/>
    <property type="match status" value="1"/>
</dbReference>
<comment type="function">
    <text evidence="9">Part of the tripartite ATP-independent periplasmic (TRAP) transport system.</text>
</comment>